<feature type="region of interest" description="Disordered" evidence="1">
    <location>
        <begin position="21"/>
        <end position="46"/>
    </location>
</feature>
<protein>
    <submittedName>
        <fullName evidence="2">Uncharacterized protein</fullName>
    </submittedName>
</protein>
<accession>A0A9N7MMM9</accession>
<evidence type="ECO:0000256" key="1">
    <source>
        <dbReference type="SAM" id="MobiDB-lite"/>
    </source>
</evidence>
<proteinExistence type="predicted"/>
<sequence length="92" mass="10026">VAVKDSGIWWIENKSLTASSTSVPTISQQDWKKRDEKPSGPESLLRSIPSTASLTFSLLGRSQRLTRSTNCGMVGKRVGSGCISKSRSEEKI</sequence>
<feature type="compositionally biased region" description="Basic and acidic residues" evidence="1">
    <location>
        <begin position="30"/>
        <end position="39"/>
    </location>
</feature>
<evidence type="ECO:0000313" key="2">
    <source>
        <dbReference type="EMBL" id="CAA0811355.1"/>
    </source>
</evidence>
<feature type="non-terminal residue" evidence="2">
    <location>
        <position position="92"/>
    </location>
</feature>
<name>A0A9N7MMM9_STRHE</name>
<gene>
    <name evidence="2" type="ORF">SHERM_12534</name>
</gene>
<reference evidence="2" key="1">
    <citation type="submission" date="2019-12" db="EMBL/GenBank/DDBJ databases">
        <authorList>
            <person name="Scholes J."/>
        </authorList>
    </citation>
    <scope>NUCLEOTIDE SEQUENCE</scope>
</reference>
<dbReference type="Proteomes" id="UP001153555">
    <property type="component" value="Unassembled WGS sequence"/>
</dbReference>
<evidence type="ECO:0000313" key="3">
    <source>
        <dbReference type="Proteomes" id="UP001153555"/>
    </source>
</evidence>
<dbReference type="AlphaFoldDB" id="A0A9N7MMM9"/>
<feature type="non-terminal residue" evidence="2">
    <location>
        <position position="1"/>
    </location>
</feature>
<keyword evidence="3" id="KW-1185">Reference proteome</keyword>
<organism evidence="2 3">
    <name type="scientific">Striga hermonthica</name>
    <name type="common">Purple witchweed</name>
    <name type="synonym">Buchnera hermonthica</name>
    <dbReference type="NCBI Taxonomy" id="68872"/>
    <lineage>
        <taxon>Eukaryota</taxon>
        <taxon>Viridiplantae</taxon>
        <taxon>Streptophyta</taxon>
        <taxon>Embryophyta</taxon>
        <taxon>Tracheophyta</taxon>
        <taxon>Spermatophyta</taxon>
        <taxon>Magnoliopsida</taxon>
        <taxon>eudicotyledons</taxon>
        <taxon>Gunneridae</taxon>
        <taxon>Pentapetalae</taxon>
        <taxon>asterids</taxon>
        <taxon>lamiids</taxon>
        <taxon>Lamiales</taxon>
        <taxon>Orobanchaceae</taxon>
        <taxon>Buchnereae</taxon>
        <taxon>Striga</taxon>
    </lineage>
</organism>
<dbReference type="EMBL" id="CACSLK010008411">
    <property type="protein sequence ID" value="CAA0811355.1"/>
    <property type="molecule type" value="Genomic_DNA"/>
</dbReference>
<comment type="caution">
    <text evidence="2">The sequence shown here is derived from an EMBL/GenBank/DDBJ whole genome shotgun (WGS) entry which is preliminary data.</text>
</comment>